<keyword evidence="5" id="KW-0564">Palmitate</keyword>
<evidence type="ECO:0000256" key="4">
    <source>
        <dbReference type="ARBA" id="ARBA00023136"/>
    </source>
</evidence>
<dbReference type="GO" id="GO:0009279">
    <property type="term" value="C:cell outer membrane"/>
    <property type="evidence" value="ECO:0007669"/>
    <property type="project" value="UniProtKB-SubCell"/>
</dbReference>
<comment type="caution">
    <text evidence="9">The sequence shown here is derived from an EMBL/GenBank/DDBJ whole genome shotgun (WGS) entry which is preliminary data.</text>
</comment>
<comment type="subcellular location">
    <subcellularLocation>
        <location evidence="1">Cell outer membrane</location>
    </subcellularLocation>
</comment>
<evidence type="ECO:0000256" key="1">
    <source>
        <dbReference type="ARBA" id="ARBA00004442"/>
    </source>
</evidence>
<proteinExistence type="inferred from homology"/>
<dbReference type="PROSITE" id="PS51257">
    <property type="entry name" value="PROKAR_LIPOPROTEIN"/>
    <property type="match status" value="1"/>
</dbReference>
<dbReference type="EMBL" id="JRAK01000081">
    <property type="protein sequence ID" value="KGN87822.1"/>
    <property type="molecule type" value="Genomic_DNA"/>
</dbReference>
<keyword evidence="4" id="KW-0472">Membrane</keyword>
<comment type="similarity">
    <text evidence="2">Belongs to the bacteroidetes fimbrillin superfamily. FimB/Mfa2 family.</text>
</comment>
<evidence type="ECO:0000256" key="5">
    <source>
        <dbReference type="ARBA" id="ARBA00023139"/>
    </source>
</evidence>
<sequence>MMQLKKRYFALILLLFLWSGCDRAVDPEPDPLQPDVYLLVTARAAHTNGEESINMDMEDFEDRVHSLALLVFDTNTGEKVAEHFSSSIGSGTSTYVFTVKLKPGQRDFFFVANIPNMQTAMASIVNKSDMNHFMQVFRDLDPIHYLKATNDNGFPMSRVYPNQTVTLGGTITQPLPFNPSGENNVKLQRVVAKLDVNIEVGAENLQKIELCNANVHYRLIPNQAEPFQFYGPVELRRVGVTSQWIGYMPEAIVTQTKWWGNTGDVENKPINFFRLTTRGGLVYEVPIITHEGAIPGGKYLPFAKGLLADKPSYTVYRNRHYIYRIKTLPDNIEVKYSICDWNIVNSDTYMGYGYNVGVDEQGNVTITNTMQNCDPHVVRLVAKNGAYFGSQPTNTSVEFAELANGASQTFKVNKDAVAVGSAYLEVYYNPDPNATGVVPDKVFIKK</sequence>
<protein>
    <submittedName>
        <fullName evidence="9">Major fimbrial subunit protein (FimA)</fullName>
    </submittedName>
</protein>
<feature type="signal peptide" evidence="8">
    <location>
        <begin position="1"/>
        <end position="24"/>
    </location>
</feature>
<keyword evidence="6" id="KW-0998">Cell outer membrane</keyword>
<evidence type="ECO:0000313" key="9">
    <source>
        <dbReference type="EMBL" id="KGN87822.1"/>
    </source>
</evidence>
<keyword evidence="3 8" id="KW-0732">Signal</keyword>
<keyword evidence="10" id="KW-1185">Reference proteome</keyword>
<dbReference type="AlphaFoldDB" id="A0A0A2FCL6"/>
<evidence type="ECO:0000256" key="6">
    <source>
        <dbReference type="ARBA" id="ARBA00023237"/>
    </source>
</evidence>
<gene>
    <name evidence="9" type="ORF">HR15_05855</name>
</gene>
<keyword evidence="7" id="KW-0449">Lipoprotein</keyword>
<evidence type="ECO:0000256" key="2">
    <source>
        <dbReference type="ARBA" id="ARBA00007248"/>
    </source>
</evidence>
<organism evidence="9 10">
    <name type="scientific">Porphyromonas gulae</name>
    <dbReference type="NCBI Taxonomy" id="111105"/>
    <lineage>
        <taxon>Bacteria</taxon>
        <taxon>Pseudomonadati</taxon>
        <taxon>Bacteroidota</taxon>
        <taxon>Bacteroidia</taxon>
        <taxon>Bacteroidales</taxon>
        <taxon>Porphyromonadaceae</taxon>
        <taxon>Porphyromonas</taxon>
    </lineage>
</organism>
<name>A0A0A2FCL6_9PORP</name>
<evidence type="ECO:0000256" key="3">
    <source>
        <dbReference type="ARBA" id="ARBA00022729"/>
    </source>
</evidence>
<dbReference type="Proteomes" id="UP000030146">
    <property type="component" value="Unassembled WGS sequence"/>
</dbReference>
<accession>A0A0A2FCL6</accession>
<evidence type="ECO:0000256" key="8">
    <source>
        <dbReference type="SAM" id="SignalP"/>
    </source>
</evidence>
<evidence type="ECO:0000313" key="10">
    <source>
        <dbReference type="Proteomes" id="UP000030146"/>
    </source>
</evidence>
<reference evidence="9 10" key="1">
    <citation type="submission" date="2014-08" db="EMBL/GenBank/DDBJ databases">
        <title>Porphyromonas gulae strain:COT-052_OH3439 Genome sequencing.</title>
        <authorList>
            <person name="Wallis C."/>
            <person name="Deusch O."/>
            <person name="O'Flynn C."/>
            <person name="Davis I."/>
            <person name="Jospin G."/>
            <person name="Darling A.E."/>
            <person name="Coil D.A."/>
            <person name="Alexiev A."/>
            <person name="Horsfall A."/>
            <person name="Kirkwood N."/>
            <person name="Harris S."/>
            <person name="Eisen J.A."/>
        </authorList>
    </citation>
    <scope>NUCLEOTIDE SEQUENCE [LARGE SCALE GENOMIC DNA]</scope>
    <source>
        <strain evidence="10">COT-052 OH3439</strain>
    </source>
</reference>
<dbReference type="InterPro" id="IPR014941">
    <property type="entry name" value="FimB/Mfa2/Mfa3"/>
</dbReference>
<feature type="chain" id="PRO_5001987428" evidence="8">
    <location>
        <begin position="25"/>
        <end position="446"/>
    </location>
</feature>
<dbReference type="RefSeq" id="WP_039424819.1">
    <property type="nucleotide sequence ID" value="NZ_JRAK01000081.1"/>
</dbReference>
<evidence type="ECO:0000256" key="7">
    <source>
        <dbReference type="ARBA" id="ARBA00023288"/>
    </source>
</evidence>
<dbReference type="Pfam" id="PF08842">
    <property type="entry name" value="Mfa2"/>
    <property type="match status" value="1"/>
</dbReference>